<dbReference type="GO" id="GO:0003677">
    <property type="term" value="F:DNA binding"/>
    <property type="evidence" value="ECO:0007669"/>
    <property type="project" value="UniProtKB-UniRule"/>
</dbReference>
<dbReference type="AlphaFoldDB" id="A0A418WJP6"/>
<proteinExistence type="predicted"/>
<dbReference type="EMBL" id="QYUM01000003">
    <property type="protein sequence ID" value="RJF90244.1"/>
    <property type="molecule type" value="Genomic_DNA"/>
</dbReference>
<sequence>MRRVAEVNTEARRTAIVEVAMLCFVRQGFQKTSISDICKEAGMRSGHYYYYFAGKGAILEVAYVSGNEDLAVRVEHMLDEQDLFPAILVIGICRLECRNPNLSEAFRWPPPKLTARYSAYG</sequence>
<keyword evidence="1 2" id="KW-0238">DNA-binding</keyword>
<dbReference type="OrthoDB" id="9802802at2"/>
<evidence type="ECO:0000259" key="3">
    <source>
        <dbReference type="PROSITE" id="PS50977"/>
    </source>
</evidence>
<feature type="domain" description="HTH tetR-type" evidence="3">
    <location>
        <begin position="10"/>
        <end position="70"/>
    </location>
</feature>
<dbReference type="Proteomes" id="UP000286100">
    <property type="component" value="Unassembled WGS sequence"/>
</dbReference>
<name>A0A418WJP6_9SPHN</name>
<accession>A0A418WJP6</accession>
<dbReference type="PANTHER" id="PTHR43479">
    <property type="entry name" value="ACREF/ENVCD OPERON REPRESSOR-RELATED"/>
    <property type="match status" value="1"/>
</dbReference>
<evidence type="ECO:0000313" key="5">
    <source>
        <dbReference type="Proteomes" id="UP000286100"/>
    </source>
</evidence>
<dbReference type="InterPro" id="IPR050624">
    <property type="entry name" value="HTH-type_Tx_Regulator"/>
</dbReference>
<dbReference type="SUPFAM" id="SSF46689">
    <property type="entry name" value="Homeodomain-like"/>
    <property type="match status" value="1"/>
</dbReference>
<feature type="DNA-binding region" description="H-T-H motif" evidence="2">
    <location>
        <begin position="33"/>
        <end position="52"/>
    </location>
</feature>
<dbReference type="Pfam" id="PF00440">
    <property type="entry name" value="TetR_N"/>
    <property type="match status" value="1"/>
</dbReference>
<comment type="caution">
    <text evidence="4">The sequence shown here is derived from an EMBL/GenBank/DDBJ whole genome shotgun (WGS) entry which is preliminary data.</text>
</comment>
<keyword evidence="5" id="KW-1185">Reference proteome</keyword>
<evidence type="ECO:0000313" key="4">
    <source>
        <dbReference type="EMBL" id="RJF90244.1"/>
    </source>
</evidence>
<organism evidence="4 5">
    <name type="scientific">Sphingomonas cavernae</name>
    <dbReference type="NCBI Taxonomy" id="2320861"/>
    <lineage>
        <taxon>Bacteria</taxon>
        <taxon>Pseudomonadati</taxon>
        <taxon>Pseudomonadota</taxon>
        <taxon>Alphaproteobacteria</taxon>
        <taxon>Sphingomonadales</taxon>
        <taxon>Sphingomonadaceae</taxon>
        <taxon>Sphingomonas</taxon>
    </lineage>
</organism>
<dbReference type="InterPro" id="IPR009057">
    <property type="entry name" value="Homeodomain-like_sf"/>
</dbReference>
<reference evidence="4 5" key="1">
    <citation type="submission" date="2018-09" db="EMBL/GenBank/DDBJ databases">
        <authorList>
            <person name="Zhu H."/>
        </authorList>
    </citation>
    <scope>NUCLEOTIDE SEQUENCE [LARGE SCALE GENOMIC DNA]</scope>
    <source>
        <strain evidence="4 5">K2R01-6</strain>
    </source>
</reference>
<dbReference type="PROSITE" id="PS50977">
    <property type="entry name" value="HTH_TETR_2"/>
    <property type="match status" value="1"/>
</dbReference>
<dbReference type="PANTHER" id="PTHR43479:SF11">
    <property type="entry name" value="ACREF_ENVCD OPERON REPRESSOR-RELATED"/>
    <property type="match status" value="1"/>
</dbReference>
<dbReference type="InterPro" id="IPR001647">
    <property type="entry name" value="HTH_TetR"/>
</dbReference>
<evidence type="ECO:0000256" key="2">
    <source>
        <dbReference type="PROSITE-ProRule" id="PRU00335"/>
    </source>
</evidence>
<protein>
    <submittedName>
        <fullName evidence="4">TetR/AcrR family transcriptional regulator</fullName>
    </submittedName>
</protein>
<evidence type="ECO:0000256" key="1">
    <source>
        <dbReference type="ARBA" id="ARBA00023125"/>
    </source>
</evidence>
<dbReference type="Gene3D" id="1.10.357.10">
    <property type="entry name" value="Tetracycline Repressor, domain 2"/>
    <property type="match status" value="1"/>
</dbReference>
<dbReference type="PRINTS" id="PR00455">
    <property type="entry name" value="HTHTETR"/>
</dbReference>
<gene>
    <name evidence="4" type="ORF">D3876_08160</name>
</gene>